<keyword evidence="1" id="KW-0472">Membrane</keyword>
<dbReference type="EMBL" id="FOTV01000041">
    <property type="protein sequence ID" value="SFM15101.1"/>
    <property type="molecule type" value="Genomic_DNA"/>
</dbReference>
<dbReference type="RefSeq" id="WP_091644660.1">
    <property type="nucleotide sequence ID" value="NZ_FOTV01000041.1"/>
</dbReference>
<evidence type="ECO:0000256" key="1">
    <source>
        <dbReference type="SAM" id="Phobius"/>
    </source>
</evidence>
<evidence type="ECO:0008006" key="4">
    <source>
        <dbReference type="Google" id="ProtNLM"/>
    </source>
</evidence>
<dbReference type="Proteomes" id="UP000199211">
    <property type="component" value="Unassembled WGS sequence"/>
</dbReference>
<name>A0ABY1FUU5_9GAMM</name>
<evidence type="ECO:0000313" key="3">
    <source>
        <dbReference type="Proteomes" id="UP000199211"/>
    </source>
</evidence>
<organism evidence="2 3">
    <name type="scientific">Marinobacter salarius</name>
    <dbReference type="NCBI Taxonomy" id="1420917"/>
    <lineage>
        <taxon>Bacteria</taxon>
        <taxon>Pseudomonadati</taxon>
        <taxon>Pseudomonadota</taxon>
        <taxon>Gammaproteobacteria</taxon>
        <taxon>Pseudomonadales</taxon>
        <taxon>Marinobacteraceae</taxon>
        <taxon>Marinobacter</taxon>
    </lineage>
</organism>
<accession>A0ABY1FUU5</accession>
<reference evidence="2 3" key="1">
    <citation type="submission" date="2016-10" db="EMBL/GenBank/DDBJ databases">
        <authorList>
            <person name="Varghese N."/>
            <person name="Submissions S."/>
        </authorList>
    </citation>
    <scope>NUCLEOTIDE SEQUENCE [LARGE SCALE GENOMIC DNA]</scope>
    <source>
        <strain evidence="2 3">DSM 26291</strain>
    </source>
</reference>
<keyword evidence="1" id="KW-0812">Transmembrane</keyword>
<sequence length="174" mass="19759">MEDELLKIIINQGESIKALILANSESSHLRFIYFAGTSLISTALGALLAYLVGHLSHKRHLKPESAKSFVKLLNRFEEQCLEYWSKSHDPKESLIEEAKIKAGHKQLRLYAEYGKFGLRSSRKHELEKLISRLFDEATGGDFESKKRGPSRTRIQKVAMITASISPILIEKSFE</sequence>
<protein>
    <recommendedName>
        <fullName evidence="4">SMODS and SLOG-associating 2TM effector domain-containing protein</fullName>
    </recommendedName>
</protein>
<proteinExistence type="predicted"/>
<feature type="transmembrane region" description="Helical" evidence="1">
    <location>
        <begin position="31"/>
        <end position="52"/>
    </location>
</feature>
<keyword evidence="3" id="KW-1185">Reference proteome</keyword>
<gene>
    <name evidence="2" type="ORF">SAMN04487868_1412</name>
</gene>
<keyword evidence="1" id="KW-1133">Transmembrane helix</keyword>
<comment type="caution">
    <text evidence="2">The sequence shown here is derived from an EMBL/GenBank/DDBJ whole genome shotgun (WGS) entry which is preliminary data.</text>
</comment>
<evidence type="ECO:0000313" key="2">
    <source>
        <dbReference type="EMBL" id="SFM15101.1"/>
    </source>
</evidence>